<dbReference type="Pfam" id="PF20587">
    <property type="entry name" value="DUF6789"/>
    <property type="match status" value="1"/>
</dbReference>
<evidence type="ECO:0000313" key="2">
    <source>
        <dbReference type="EMBL" id="GEK46915.1"/>
    </source>
</evidence>
<name>A0A510X8W0_9GAMM</name>
<feature type="transmembrane region" description="Helical" evidence="1">
    <location>
        <begin position="90"/>
        <end position="114"/>
    </location>
</feature>
<feature type="transmembrane region" description="Helical" evidence="1">
    <location>
        <begin position="56"/>
        <end position="78"/>
    </location>
</feature>
<reference evidence="2 3" key="1">
    <citation type="submission" date="2019-07" db="EMBL/GenBank/DDBJ databases">
        <title>Whole genome shotgun sequence of Halomonas pacifica NBRC 102220.</title>
        <authorList>
            <person name="Hosoyama A."/>
            <person name="Uohara A."/>
            <person name="Ohji S."/>
            <person name="Ichikawa N."/>
        </authorList>
    </citation>
    <scope>NUCLEOTIDE SEQUENCE [LARGE SCALE GENOMIC DNA]</scope>
    <source>
        <strain evidence="2 3">NBRC 102220</strain>
    </source>
</reference>
<accession>A0A510X8W0</accession>
<dbReference type="EMBL" id="BJUK01000010">
    <property type="protein sequence ID" value="GEK46915.1"/>
    <property type="molecule type" value="Genomic_DNA"/>
</dbReference>
<keyword evidence="1" id="KW-1133">Transmembrane helix</keyword>
<keyword evidence="1" id="KW-0812">Transmembrane</keyword>
<feature type="transmembrane region" description="Helical" evidence="1">
    <location>
        <begin position="120"/>
        <end position="142"/>
    </location>
</feature>
<feature type="transmembrane region" description="Helical" evidence="1">
    <location>
        <begin position="12"/>
        <end position="36"/>
    </location>
</feature>
<evidence type="ECO:0000313" key="3">
    <source>
        <dbReference type="Proteomes" id="UP000321275"/>
    </source>
</evidence>
<comment type="caution">
    <text evidence="2">The sequence shown here is derived from an EMBL/GenBank/DDBJ whole genome shotgun (WGS) entry which is preliminary data.</text>
</comment>
<evidence type="ECO:0000256" key="1">
    <source>
        <dbReference type="SAM" id="Phobius"/>
    </source>
</evidence>
<dbReference type="RefSeq" id="WP_146802186.1">
    <property type="nucleotide sequence ID" value="NZ_BJUK01000010.1"/>
</dbReference>
<keyword evidence="3" id="KW-1185">Reference proteome</keyword>
<dbReference type="AlphaFoldDB" id="A0A510X8W0"/>
<dbReference type="OrthoDB" id="9814048at2"/>
<dbReference type="Proteomes" id="UP000321275">
    <property type="component" value="Unassembled WGS sequence"/>
</dbReference>
<gene>
    <name evidence="2" type="ORF">HPA02_11980</name>
</gene>
<organism evidence="2 3">
    <name type="scientific">Bisbaumannia pacifica</name>
    <dbReference type="NCBI Taxonomy" id="77098"/>
    <lineage>
        <taxon>Bacteria</taxon>
        <taxon>Pseudomonadati</taxon>
        <taxon>Pseudomonadota</taxon>
        <taxon>Gammaproteobacteria</taxon>
        <taxon>Oceanospirillales</taxon>
        <taxon>Halomonadaceae</taxon>
        <taxon>Bisbaumannia</taxon>
    </lineage>
</organism>
<sequence>MGCRLVRGMLAGFVATLVISMIMILRLSAGIIPWYDPIEIMNLAAQDLLGTPDSRWVAWAIHFAVGTLAWGLLFGLLAPFLPGRSDARRGLLFGLITWLVVMVTVFPMAGSGLFGMGFGLVAPLSTLLAHVVFGLVIGSMYARSRGVC</sequence>
<protein>
    <submittedName>
        <fullName evidence="2">Uncharacterized protein</fullName>
    </submittedName>
</protein>
<keyword evidence="1" id="KW-0472">Membrane</keyword>
<dbReference type="InterPro" id="IPR046739">
    <property type="entry name" value="DUF6789"/>
</dbReference>
<proteinExistence type="predicted"/>